<dbReference type="EMBL" id="LNYO01000013">
    <property type="protein sequence ID" value="KTD36020.1"/>
    <property type="molecule type" value="Genomic_DNA"/>
</dbReference>
<reference evidence="1 2" key="1">
    <citation type="submission" date="2015-11" db="EMBL/GenBank/DDBJ databases">
        <title>Genomic analysis of 38 Legionella species identifies large and diverse effector repertoires.</title>
        <authorList>
            <person name="Burstein D."/>
            <person name="Amaro F."/>
            <person name="Zusman T."/>
            <person name="Lifshitz Z."/>
            <person name="Cohen O."/>
            <person name="Gilbert J.A."/>
            <person name="Pupko T."/>
            <person name="Shuman H.A."/>
            <person name="Segal G."/>
        </authorList>
    </citation>
    <scope>NUCLEOTIDE SEQUENCE [LARGE SCALE GENOMIC DNA]</scope>
    <source>
        <strain evidence="1 2">ATCC 49506</strain>
    </source>
</reference>
<comment type="caution">
    <text evidence="1">The sequence shown here is derived from an EMBL/GenBank/DDBJ whole genome shotgun (WGS) entry which is preliminary data.</text>
</comment>
<dbReference type="OrthoDB" id="5640382at2"/>
<dbReference type="AlphaFoldDB" id="A0A0W0WUQ8"/>
<dbReference type="PATRIC" id="fig|45070.6.peg.1061"/>
<name>A0A0W0WUQ8_9GAMM</name>
<proteinExistence type="predicted"/>
<gene>
    <name evidence="1" type="ORF">Lnau_1004</name>
</gene>
<evidence type="ECO:0000313" key="2">
    <source>
        <dbReference type="Proteomes" id="UP000054725"/>
    </source>
</evidence>
<organism evidence="1 2">
    <name type="scientific">Legionella nautarum</name>
    <dbReference type="NCBI Taxonomy" id="45070"/>
    <lineage>
        <taxon>Bacteria</taxon>
        <taxon>Pseudomonadati</taxon>
        <taxon>Pseudomonadota</taxon>
        <taxon>Gammaproteobacteria</taxon>
        <taxon>Legionellales</taxon>
        <taxon>Legionellaceae</taxon>
        <taxon>Legionella</taxon>
    </lineage>
</organism>
<accession>A0A0W0WUQ8</accession>
<dbReference type="RefSeq" id="WP_058504047.1">
    <property type="nucleotide sequence ID" value="NZ_CAAAIF010000001.1"/>
</dbReference>
<keyword evidence="2" id="KW-1185">Reference proteome</keyword>
<protein>
    <submittedName>
        <fullName evidence="1">Putative integrase</fullName>
    </submittedName>
</protein>
<dbReference type="Proteomes" id="UP000054725">
    <property type="component" value="Unassembled WGS sequence"/>
</dbReference>
<evidence type="ECO:0000313" key="1">
    <source>
        <dbReference type="EMBL" id="KTD36020.1"/>
    </source>
</evidence>
<sequence length="269" mass="32251">MRTQSLRQFANRPIKQDGQGKYLYRKHRAYVIHKMIDDLFVIRQMPPSWQALQSEQVHKLVRYWKKQNINPITIMRYMTIIRRFLQMNNCPIANIDNQSLELSRPKARKKRKKTISPDIWKSLQDPIARVIMGLQTEFGLTFKEAILIKPHIQVREDSLWITRDIAFNSTDRTIPVRTGNQKAVLNLFNWLTQQNGNLLQLKSYEEIRIIWRSALAKHRLSSTKSWRYLYATQMYAYLLPEHENYRTCLLIRDEMGIKSRNTLWLYLKE</sequence>